<evidence type="ECO:0000313" key="2">
    <source>
        <dbReference type="Proteomes" id="UP001595548"/>
    </source>
</evidence>
<keyword evidence="2" id="KW-1185">Reference proteome</keyword>
<protein>
    <submittedName>
        <fullName evidence="1">Type 1 pili tip component</fullName>
    </submittedName>
</protein>
<reference evidence="2" key="1">
    <citation type="journal article" date="2019" name="Int. J. Syst. Evol. Microbiol.">
        <title>The Global Catalogue of Microorganisms (GCM) 10K type strain sequencing project: providing services to taxonomists for standard genome sequencing and annotation.</title>
        <authorList>
            <consortium name="The Broad Institute Genomics Platform"/>
            <consortium name="The Broad Institute Genome Sequencing Center for Infectious Disease"/>
            <person name="Wu L."/>
            <person name="Ma J."/>
        </authorList>
    </citation>
    <scope>NUCLEOTIDE SEQUENCE [LARGE SCALE GENOMIC DNA]</scope>
    <source>
        <strain evidence="2">KCTC 52141</strain>
    </source>
</reference>
<sequence length="109" mass="12212">MKPSELISHWEKTASGEMTRSAYHVALPMEDAAKLEALQQMYPKRSVEQLIGDLLSAALYELEESMPYVKGKNVVAHDELGDEIYEDTGPTSRFLELSQAKLKQLKAEG</sequence>
<gene>
    <name evidence="1" type="ORF">ACFOEB_08140</name>
</gene>
<evidence type="ECO:0000313" key="1">
    <source>
        <dbReference type="EMBL" id="MFC3155168.1"/>
    </source>
</evidence>
<dbReference type="EMBL" id="JBHRTL010000006">
    <property type="protein sequence ID" value="MFC3155168.1"/>
    <property type="molecule type" value="Genomic_DNA"/>
</dbReference>
<dbReference type="Proteomes" id="UP001595548">
    <property type="component" value="Unassembled WGS sequence"/>
</dbReference>
<dbReference type="RefSeq" id="WP_339615377.1">
    <property type="nucleotide sequence ID" value="NZ_AP031500.1"/>
</dbReference>
<proteinExistence type="predicted"/>
<accession>A0ABV7HQZ1</accession>
<name>A0ABV7HQZ1_9GAMM</name>
<organism evidence="1 2">
    <name type="scientific">Gilvimarinus japonicus</name>
    <dbReference type="NCBI Taxonomy" id="1796469"/>
    <lineage>
        <taxon>Bacteria</taxon>
        <taxon>Pseudomonadati</taxon>
        <taxon>Pseudomonadota</taxon>
        <taxon>Gammaproteobacteria</taxon>
        <taxon>Cellvibrionales</taxon>
        <taxon>Cellvibrionaceae</taxon>
        <taxon>Gilvimarinus</taxon>
    </lineage>
</organism>
<comment type="caution">
    <text evidence="1">The sequence shown here is derived from an EMBL/GenBank/DDBJ whole genome shotgun (WGS) entry which is preliminary data.</text>
</comment>